<accession>A0A9D1VRM3</accession>
<reference evidence="2" key="1">
    <citation type="journal article" date="2021" name="PeerJ">
        <title>Extensive microbial diversity within the chicken gut microbiome revealed by metagenomics and culture.</title>
        <authorList>
            <person name="Gilroy R."/>
            <person name="Ravi A."/>
            <person name="Getino M."/>
            <person name="Pursley I."/>
            <person name="Horton D.L."/>
            <person name="Alikhan N.F."/>
            <person name="Baker D."/>
            <person name="Gharbi K."/>
            <person name="Hall N."/>
            <person name="Watson M."/>
            <person name="Adriaenssens E.M."/>
            <person name="Foster-Nyarko E."/>
            <person name="Jarju S."/>
            <person name="Secka A."/>
            <person name="Antonio M."/>
            <person name="Oren A."/>
            <person name="Chaudhuri R.R."/>
            <person name="La Ragione R."/>
            <person name="Hildebrand F."/>
            <person name="Pallen M.J."/>
        </authorList>
    </citation>
    <scope>NUCLEOTIDE SEQUENCE</scope>
    <source>
        <strain evidence="2">ChiHjej12B11-16260</strain>
    </source>
</reference>
<organism evidence="2 3">
    <name type="scientific">Candidatus Barnesiella excrementipullorum</name>
    <dbReference type="NCBI Taxonomy" id="2838479"/>
    <lineage>
        <taxon>Bacteria</taxon>
        <taxon>Pseudomonadati</taxon>
        <taxon>Bacteroidota</taxon>
        <taxon>Bacteroidia</taxon>
        <taxon>Bacteroidales</taxon>
        <taxon>Barnesiellaceae</taxon>
        <taxon>Barnesiella</taxon>
    </lineage>
</organism>
<keyword evidence="1" id="KW-0812">Transmembrane</keyword>
<dbReference type="PANTHER" id="PTHR39165">
    <property type="entry name" value="IG HYPOTHETICAL 17883"/>
    <property type="match status" value="1"/>
</dbReference>
<gene>
    <name evidence="2" type="ORF">H9982_03830</name>
</gene>
<dbReference type="Pfam" id="PF04306">
    <property type="entry name" value="DUF456"/>
    <property type="match status" value="1"/>
</dbReference>
<feature type="transmembrane region" description="Helical" evidence="1">
    <location>
        <begin position="133"/>
        <end position="156"/>
    </location>
</feature>
<dbReference type="Proteomes" id="UP000824246">
    <property type="component" value="Unassembled WGS sequence"/>
</dbReference>
<dbReference type="PANTHER" id="PTHR39165:SF1">
    <property type="entry name" value="DUF456 DOMAIN-CONTAINING PROTEIN"/>
    <property type="match status" value="1"/>
</dbReference>
<reference evidence="2" key="2">
    <citation type="submission" date="2021-04" db="EMBL/GenBank/DDBJ databases">
        <authorList>
            <person name="Gilroy R."/>
        </authorList>
    </citation>
    <scope>NUCLEOTIDE SEQUENCE</scope>
    <source>
        <strain evidence="2">ChiHjej12B11-16260</strain>
    </source>
</reference>
<keyword evidence="1" id="KW-1133">Transmembrane helix</keyword>
<evidence type="ECO:0000256" key="1">
    <source>
        <dbReference type="SAM" id="Phobius"/>
    </source>
</evidence>
<feature type="transmembrane region" description="Helical" evidence="1">
    <location>
        <begin position="42"/>
        <end position="68"/>
    </location>
</feature>
<dbReference type="AlphaFoldDB" id="A0A9D1VRM3"/>
<name>A0A9D1VRM3_9BACT</name>
<keyword evidence="1" id="KW-0472">Membrane</keyword>
<proteinExistence type="predicted"/>
<sequence>MEVVLLILSILCFVAGFAGCILPMLPGPPLSYAGMLLLQWSGYAHLSTTALIVWAIVAVVVCVIDFFLTPWMTRRFGGSNGGSWGAVVGLVVGMFLPWPAGPLLCPFIGALIGELIMGARDLKRATHAAWGSFLSFFAGTGMKLLVCGGMMGAALCSL</sequence>
<dbReference type="InterPro" id="IPR007403">
    <property type="entry name" value="DUF456"/>
</dbReference>
<evidence type="ECO:0000313" key="2">
    <source>
        <dbReference type="EMBL" id="HIX45330.1"/>
    </source>
</evidence>
<comment type="caution">
    <text evidence="2">The sequence shown here is derived from an EMBL/GenBank/DDBJ whole genome shotgun (WGS) entry which is preliminary data.</text>
</comment>
<feature type="transmembrane region" description="Helical" evidence="1">
    <location>
        <begin position="88"/>
        <end position="113"/>
    </location>
</feature>
<dbReference type="EMBL" id="DXFB01000105">
    <property type="protein sequence ID" value="HIX45330.1"/>
    <property type="molecule type" value="Genomic_DNA"/>
</dbReference>
<protein>
    <submittedName>
        <fullName evidence="2">DUF456 domain-containing protein</fullName>
    </submittedName>
</protein>
<evidence type="ECO:0000313" key="3">
    <source>
        <dbReference type="Proteomes" id="UP000824246"/>
    </source>
</evidence>